<evidence type="ECO:0000256" key="5">
    <source>
        <dbReference type="ARBA" id="ARBA00022763"/>
    </source>
</evidence>
<evidence type="ECO:0000256" key="9">
    <source>
        <dbReference type="SAM" id="SignalP"/>
    </source>
</evidence>
<keyword evidence="11" id="KW-0255">Endonuclease</keyword>
<comment type="caution">
    <text evidence="11">The sequence shown here is derived from an EMBL/GenBank/DDBJ whole genome shotgun (WGS) entry which is preliminary data.</text>
</comment>
<keyword evidence="12" id="KW-1185">Reference proteome</keyword>
<keyword evidence="5" id="KW-0227">DNA damage</keyword>
<dbReference type="InterPro" id="IPR005135">
    <property type="entry name" value="Endo/exonuclease/phosphatase"/>
</dbReference>
<accession>A0ABV8J5N1</accession>
<name>A0ABV8J5N1_9ACTN</name>
<protein>
    <submittedName>
        <fullName evidence="11">Endonuclease/exonuclease/phosphatase family protein</fullName>
    </submittedName>
</protein>
<dbReference type="RefSeq" id="WP_378072700.1">
    <property type="nucleotide sequence ID" value="NZ_JBHSBL010000029.1"/>
</dbReference>
<dbReference type="Pfam" id="PF03372">
    <property type="entry name" value="Exo_endo_phos"/>
    <property type="match status" value="1"/>
</dbReference>
<keyword evidence="9" id="KW-0732">Signal</keyword>
<dbReference type="GO" id="GO:0004519">
    <property type="term" value="F:endonuclease activity"/>
    <property type="evidence" value="ECO:0007669"/>
    <property type="project" value="UniProtKB-KW"/>
</dbReference>
<keyword evidence="3" id="KW-0540">Nuclease</keyword>
<comment type="cofactor">
    <cofactor evidence="1">
        <name>Mn(2+)</name>
        <dbReference type="ChEBI" id="CHEBI:29035"/>
    </cofactor>
</comment>
<keyword evidence="8" id="KW-0234">DNA repair</keyword>
<dbReference type="PANTHER" id="PTHR15822">
    <property type="entry name" value="TRAF AND TNF RECEPTOR-ASSOCIATED PROTEIN"/>
    <property type="match status" value="1"/>
</dbReference>
<evidence type="ECO:0000259" key="10">
    <source>
        <dbReference type="Pfam" id="PF03372"/>
    </source>
</evidence>
<dbReference type="Gene3D" id="3.60.10.10">
    <property type="entry name" value="Endonuclease/exonuclease/phosphatase"/>
    <property type="match status" value="1"/>
</dbReference>
<dbReference type="InterPro" id="IPR036691">
    <property type="entry name" value="Endo/exonu/phosph_ase_sf"/>
</dbReference>
<gene>
    <name evidence="11" type="ORF">ACFO0C_43375</name>
</gene>
<evidence type="ECO:0000256" key="4">
    <source>
        <dbReference type="ARBA" id="ARBA00022723"/>
    </source>
</evidence>
<proteinExistence type="predicted"/>
<evidence type="ECO:0000256" key="6">
    <source>
        <dbReference type="ARBA" id="ARBA00022801"/>
    </source>
</evidence>
<sequence>MKTRSGTRRWTPLAALVLTGAMALPAWAGPTTSPPVEPGNLRVMTRNVYLGASLTPALAAQDTPALLAAVTTIYSRVRATDFTIRAEGLADEIKRESPDLIGLQEVTTWTTSGPGTGPSQDFLAILQQALTRRGLHYAVASTSPGSDVGPIPLAAPCASATIGACTLRLQDSEALLVNERTPGLHWSNPRHGVYQARQSVPLPGVPPIQLVHGWASVEARHHGVAFRFVTTHLETQQAPSVQHAQAAEFLAGPAAGPGTVIAVGDFNSAADGSTTDTYRLLTGRFRDAWTEASPGGPGNTCCQSAELNNPDPQLTSRIDLVLLAGAASAKSARVVGADPFRAAVPRYTSDHAGVTVTVDWRRPAGR</sequence>
<reference evidence="12" key="1">
    <citation type="journal article" date="2019" name="Int. J. Syst. Evol. Microbiol.">
        <title>The Global Catalogue of Microorganisms (GCM) 10K type strain sequencing project: providing services to taxonomists for standard genome sequencing and annotation.</title>
        <authorList>
            <consortium name="The Broad Institute Genomics Platform"/>
            <consortium name="The Broad Institute Genome Sequencing Center for Infectious Disease"/>
            <person name="Wu L."/>
            <person name="Ma J."/>
        </authorList>
    </citation>
    <scope>NUCLEOTIDE SEQUENCE [LARGE SCALE GENOMIC DNA]</scope>
    <source>
        <strain evidence="12">TBRC 5832</strain>
    </source>
</reference>
<feature type="chain" id="PRO_5046123937" evidence="9">
    <location>
        <begin position="29"/>
        <end position="366"/>
    </location>
</feature>
<feature type="domain" description="Endonuclease/exonuclease/phosphatase" evidence="10">
    <location>
        <begin position="79"/>
        <end position="351"/>
    </location>
</feature>
<dbReference type="EMBL" id="JBHSBL010000029">
    <property type="protein sequence ID" value="MFC4071822.1"/>
    <property type="molecule type" value="Genomic_DNA"/>
</dbReference>
<keyword evidence="4" id="KW-0479">Metal-binding</keyword>
<evidence type="ECO:0000256" key="3">
    <source>
        <dbReference type="ARBA" id="ARBA00022722"/>
    </source>
</evidence>
<dbReference type="SUPFAM" id="SSF56219">
    <property type="entry name" value="DNase I-like"/>
    <property type="match status" value="1"/>
</dbReference>
<evidence type="ECO:0000256" key="8">
    <source>
        <dbReference type="ARBA" id="ARBA00023204"/>
    </source>
</evidence>
<evidence type="ECO:0000313" key="12">
    <source>
        <dbReference type="Proteomes" id="UP001595867"/>
    </source>
</evidence>
<evidence type="ECO:0000256" key="2">
    <source>
        <dbReference type="ARBA" id="ARBA00001946"/>
    </source>
</evidence>
<dbReference type="PANTHER" id="PTHR15822:SF4">
    <property type="entry name" value="TYROSYL-DNA PHOSPHODIESTERASE 2"/>
    <property type="match status" value="1"/>
</dbReference>
<evidence type="ECO:0000256" key="1">
    <source>
        <dbReference type="ARBA" id="ARBA00001936"/>
    </source>
</evidence>
<organism evidence="11 12">
    <name type="scientific">Actinoplanes subglobosus</name>
    <dbReference type="NCBI Taxonomy" id="1547892"/>
    <lineage>
        <taxon>Bacteria</taxon>
        <taxon>Bacillati</taxon>
        <taxon>Actinomycetota</taxon>
        <taxon>Actinomycetes</taxon>
        <taxon>Micromonosporales</taxon>
        <taxon>Micromonosporaceae</taxon>
        <taxon>Actinoplanes</taxon>
    </lineage>
</organism>
<keyword evidence="6" id="KW-0378">Hydrolase</keyword>
<feature type="signal peptide" evidence="9">
    <location>
        <begin position="1"/>
        <end position="28"/>
    </location>
</feature>
<keyword evidence="7" id="KW-0460">Magnesium</keyword>
<evidence type="ECO:0000256" key="7">
    <source>
        <dbReference type="ARBA" id="ARBA00022842"/>
    </source>
</evidence>
<comment type="cofactor">
    <cofactor evidence="2">
        <name>Mg(2+)</name>
        <dbReference type="ChEBI" id="CHEBI:18420"/>
    </cofactor>
</comment>
<dbReference type="Proteomes" id="UP001595867">
    <property type="component" value="Unassembled WGS sequence"/>
</dbReference>
<dbReference type="InterPro" id="IPR051547">
    <property type="entry name" value="TDP2-like"/>
</dbReference>
<evidence type="ECO:0000313" key="11">
    <source>
        <dbReference type="EMBL" id="MFC4071822.1"/>
    </source>
</evidence>